<reference evidence="2" key="1">
    <citation type="journal article" date="2019" name="Int. J. Syst. Evol. Microbiol.">
        <title>The Global Catalogue of Microorganisms (GCM) 10K type strain sequencing project: providing services to taxonomists for standard genome sequencing and annotation.</title>
        <authorList>
            <consortium name="The Broad Institute Genomics Platform"/>
            <consortium name="The Broad Institute Genome Sequencing Center for Infectious Disease"/>
            <person name="Wu L."/>
            <person name="Ma J."/>
        </authorList>
    </citation>
    <scope>NUCLEOTIDE SEQUENCE [LARGE SCALE GENOMIC DNA]</scope>
    <source>
        <strain evidence="2">CCUG 43111</strain>
    </source>
</reference>
<keyword evidence="2" id="KW-1185">Reference proteome</keyword>
<dbReference type="InterPro" id="IPR045584">
    <property type="entry name" value="Pilin-like"/>
</dbReference>
<dbReference type="RefSeq" id="WP_379760643.1">
    <property type="nucleotide sequence ID" value="NZ_JBHSMR010000014.1"/>
</dbReference>
<dbReference type="EMBL" id="JBHSMR010000014">
    <property type="protein sequence ID" value="MFC5480790.1"/>
    <property type="molecule type" value="Genomic_DNA"/>
</dbReference>
<dbReference type="Pfam" id="PF16732">
    <property type="entry name" value="ComP_DUS"/>
    <property type="match status" value="1"/>
</dbReference>
<dbReference type="Gene3D" id="3.30.700.10">
    <property type="entry name" value="Glycoprotein, Type 4 Pilin"/>
    <property type="match status" value="1"/>
</dbReference>
<comment type="caution">
    <text evidence="1">The sequence shown here is derived from an EMBL/GenBank/DDBJ whole genome shotgun (WGS) entry which is preliminary data.</text>
</comment>
<dbReference type="PROSITE" id="PS00409">
    <property type="entry name" value="PROKAR_NTER_METHYL"/>
    <property type="match status" value="1"/>
</dbReference>
<dbReference type="SUPFAM" id="SSF54523">
    <property type="entry name" value="Pili subunits"/>
    <property type="match status" value="1"/>
</dbReference>
<proteinExistence type="predicted"/>
<dbReference type="Proteomes" id="UP001596101">
    <property type="component" value="Unassembled WGS sequence"/>
</dbReference>
<organism evidence="1 2">
    <name type="scientific">Massilia suwonensis</name>
    <dbReference type="NCBI Taxonomy" id="648895"/>
    <lineage>
        <taxon>Bacteria</taxon>
        <taxon>Pseudomonadati</taxon>
        <taxon>Pseudomonadota</taxon>
        <taxon>Betaproteobacteria</taxon>
        <taxon>Burkholderiales</taxon>
        <taxon>Oxalobacteraceae</taxon>
        <taxon>Telluria group</taxon>
        <taxon>Massilia</taxon>
    </lineage>
</organism>
<accession>A0ABW0MT09</accession>
<dbReference type="InterPro" id="IPR012902">
    <property type="entry name" value="N_methyl_site"/>
</dbReference>
<evidence type="ECO:0000313" key="1">
    <source>
        <dbReference type="EMBL" id="MFC5480790.1"/>
    </source>
</evidence>
<dbReference type="Pfam" id="PF07963">
    <property type="entry name" value="N_methyl"/>
    <property type="match status" value="1"/>
</dbReference>
<gene>
    <name evidence="1" type="ORF">ACFPQ5_21515</name>
</gene>
<sequence length="144" mass="15654">MSRGFTLVEMLLVLLILAILSSIAWPGYAGYLTKTRRMEGKVALIGAMQRQEQHHALHHTYVAFSQAEPVAGLPWWSGNSAATSFYELDAEACPGSELRDCVRLRARPGTANVDARFTDPECGILSLDSRGAQGASGTSSRCWP</sequence>
<name>A0ABW0MT09_9BURK</name>
<evidence type="ECO:0000313" key="2">
    <source>
        <dbReference type="Proteomes" id="UP001596101"/>
    </source>
</evidence>
<protein>
    <submittedName>
        <fullName evidence="1">Type IV pilin protein</fullName>
    </submittedName>
</protein>
<dbReference type="InterPro" id="IPR031982">
    <property type="entry name" value="PilE-like"/>
</dbReference>
<dbReference type="NCBIfam" id="TIGR02532">
    <property type="entry name" value="IV_pilin_GFxxxE"/>
    <property type="match status" value="1"/>
</dbReference>